<dbReference type="PANTHER" id="PTHR11199">
    <property type="entry name" value="STROMAL ANTIGEN"/>
    <property type="match status" value="1"/>
</dbReference>
<dbReference type="InterPro" id="IPR016024">
    <property type="entry name" value="ARM-type_fold"/>
</dbReference>
<reference evidence="4" key="1">
    <citation type="submission" date="2023-08" db="EMBL/GenBank/DDBJ databases">
        <authorList>
            <person name="Chen Y."/>
            <person name="Shah S."/>
            <person name="Dougan E. K."/>
            <person name="Thang M."/>
            <person name="Chan C."/>
        </authorList>
    </citation>
    <scope>NUCLEOTIDE SEQUENCE</scope>
</reference>
<dbReference type="GO" id="GO:0005634">
    <property type="term" value="C:nucleus"/>
    <property type="evidence" value="ECO:0007669"/>
    <property type="project" value="TreeGrafter"/>
</dbReference>
<feature type="region of interest" description="Disordered" evidence="1">
    <location>
        <begin position="979"/>
        <end position="1017"/>
    </location>
</feature>
<dbReference type="InterPro" id="IPR039662">
    <property type="entry name" value="Cohesin_Scc3/SA"/>
</dbReference>
<comment type="caution">
    <text evidence="4">The sequence shown here is derived from an EMBL/GenBank/DDBJ whole genome shotgun (WGS) entry which is preliminary data.</text>
</comment>
<dbReference type="Pfam" id="PF08514">
    <property type="entry name" value="STAG"/>
    <property type="match status" value="1"/>
</dbReference>
<protein>
    <submittedName>
        <fullName evidence="4">Uncharacterized protein</fullName>
    </submittedName>
</protein>
<dbReference type="PANTHER" id="PTHR11199:SF0">
    <property type="entry name" value="LD34181P-RELATED"/>
    <property type="match status" value="1"/>
</dbReference>
<dbReference type="GO" id="GO:0000785">
    <property type="term" value="C:chromatin"/>
    <property type="evidence" value="ECO:0007669"/>
    <property type="project" value="TreeGrafter"/>
</dbReference>
<feature type="domain" description="STAG" evidence="2">
    <location>
        <begin position="99"/>
        <end position="195"/>
    </location>
</feature>
<dbReference type="EMBL" id="CAUJNA010003554">
    <property type="protein sequence ID" value="CAJ1404744.1"/>
    <property type="molecule type" value="Genomic_DNA"/>
</dbReference>
<feature type="domain" description="SCD" evidence="3">
    <location>
        <begin position="227"/>
        <end position="283"/>
    </location>
</feature>
<evidence type="ECO:0000313" key="5">
    <source>
        <dbReference type="Proteomes" id="UP001178507"/>
    </source>
</evidence>
<feature type="compositionally biased region" description="Basic and acidic residues" evidence="1">
    <location>
        <begin position="1008"/>
        <end position="1017"/>
    </location>
</feature>
<dbReference type="InterPro" id="IPR011989">
    <property type="entry name" value="ARM-like"/>
</dbReference>
<organism evidence="4 5">
    <name type="scientific">Effrenium voratum</name>
    <dbReference type="NCBI Taxonomy" id="2562239"/>
    <lineage>
        <taxon>Eukaryota</taxon>
        <taxon>Sar</taxon>
        <taxon>Alveolata</taxon>
        <taxon>Dinophyceae</taxon>
        <taxon>Suessiales</taxon>
        <taxon>Symbiodiniaceae</taxon>
        <taxon>Effrenium</taxon>
    </lineage>
</organism>
<dbReference type="Proteomes" id="UP001178507">
    <property type="component" value="Unassembled WGS sequence"/>
</dbReference>
<evidence type="ECO:0000313" key="4">
    <source>
        <dbReference type="EMBL" id="CAJ1404744.1"/>
    </source>
</evidence>
<dbReference type="GO" id="GO:0003682">
    <property type="term" value="F:chromatin binding"/>
    <property type="evidence" value="ECO:0007669"/>
    <property type="project" value="TreeGrafter"/>
</dbReference>
<accession>A0AA36JFK0</accession>
<evidence type="ECO:0000259" key="3">
    <source>
        <dbReference type="Pfam" id="PF21581"/>
    </source>
</evidence>
<keyword evidence="5" id="KW-1185">Reference proteome</keyword>
<dbReference type="Gene3D" id="1.25.10.10">
    <property type="entry name" value="Leucine-rich Repeat Variant"/>
    <property type="match status" value="1"/>
</dbReference>
<evidence type="ECO:0000256" key="1">
    <source>
        <dbReference type="SAM" id="MobiDB-lite"/>
    </source>
</evidence>
<evidence type="ECO:0000259" key="2">
    <source>
        <dbReference type="Pfam" id="PF08514"/>
    </source>
</evidence>
<dbReference type="AlphaFoldDB" id="A0AA36JFK0"/>
<dbReference type="GO" id="GO:0007062">
    <property type="term" value="P:sister chromatid cohesion"/>
    <property type="evidence" value="ECO:0007669"/>
    <property type="project" value="UniProtKB-ARBA"/>
</dbReference>
<dbReference type="SUPFAM" id="SSF48371">
    <property type="entry name" value="ARM repeat"/>
    <property type="match status" value="1"/>
</dbReference>
<dbReference type="InterPro" id="IPR020839">
    <property type="entry name" value="SCD"/>
</dbReference>
<proteinExistence type="predicted"/>
<sequence>MQPRAAGPAGKSPLVRAMRQKQPDLRKAACLWLDRFSADRHAAVAELIALVMAVADVPSQTTVMKEDLQDRSPQEVVTELTAALALEASEQGADFSQHWLVSREKGAARVRENFPGLWRELVLAPSADSLQALVQLLRAWSLSLAECQFRSLRHGATVAGLGVVEGLQIQCSHLRDWCATAERRLEDTEARARSALSKELKQNRECLETLAAAKDSFVAALLSRRCKDVEPEIRSSCAEAMQRWAESSKEAEAPWKQYLHFAMNDPAPKVRQAALQALVALLGPEAKSLAEDVRPRVLARCHDTSASVAGAALGCAGALAALEVLKEEDFDPIIDLIWDPEAARRDGAARFVSRFILAEDVLDYPPGGLPNGALMPSGGPVAKRRLQMLLQFLCEFAGTFLELSERLVAALWRKASCIEDWEQIKALMLGESLPLEQHNALAFLAEATVRLAFEDWLANRSPLAEAVLERAGRALGRNLGSVLSAFQAEKAAMRRAASLCSYLLRFCALSGKGVVGEAAEESAEALRKAFLRQADPEALEHLALALAQLLELSPKARPVVHELAKGLRQRFLQLAPLVGQGEMTPDQVPLPDSLLATAQHLRILAKAYDVSLCDMEGFVSAALGLVDERLGEKKVSAELTVVLLELLALLSLRFAAQLMKPPMPCVAADPRDDTQLKQAPTATEDLLELATGLLERDPCPRVRSAALGAALLAAGAWWNAAHFAKEEAKPWVCSLGERLGGALAGHLGQLLAEANTVPADCAGGISALVEPGDLLRTSAFSQLFAQLQQGLASVESVPSDVERVQTARLCCLLVAGCRHPEVAASSLPSLVLSLPLSPREDLQEVAWVFLRRLRREAHLGAKQAEDFFTTLLAAVKVVHQDNGTSVAKELSSRLLQHVGVGKLTPSLQLALLAALRRGISAAGSGEQKGFLEALTPWVTKHVVEDNLLQDLASWAESQSNEALAMAGLEALLAACRSTCRKQKETPEKPSKRRRTSKGGRQTPTSTQELRDAVDLEK</sequence>
<dbReference type="GO" id="GO:0008278">
    <property type="term" value="C:cohesin complex"/>
    <property type="evidence" value="ECO:0007669"/>
    <property type="project" value="TreeGrafter"/>
</dbReference>
<dbReference type="InterPro" id="IPR013721">
    <property type="entry name" value="STAG"/>
</dbReference>
<gene>
    <name evidence="4" type="ORF">EVOR1521_LOCUS27134</name>
</gene>
<dbReference type="Pfam" id="PF21581">
    <property type="entry name" value="SCD"/>
    <property type="match status" value="1"/>
</dbReference>
<name>A0AA36JFK0_9DINO</name>
<feature type="compositionally biased region" description="Polar residues" evidence="1">
    <location>
        <begin position="998"/>
        <end position="1007"/>
    </location>
</feature>